<protein>
    <recommendedName>
        <fullName evidence="5 11">UDP-N-acetylglucosamine transferase subunit ALG14</fullName>
    </recommendedName>
    <alternativeName>
        <fullName evidence="10 11">Asparagine-linked glycosylation protein 14</fullName>
    </alternativeName>
</protein>
<evidence type="ECO:0000256" key="10">
    <source>
        <dbReference type="ARBA" id="ARBA00032062"/>
    </source>
</evidence>
<evidence type="ECO:0000256" key="3">
    <source>
        <dbReference type="ARBA" id="ARBA00009731"/>
    </source>
</evidence>
<evidence type="ECO:0000256" key="1">
    <source>
        <dbReference type="ARBA" id="ARBA00004389"/>
    </source>
</evidence>
<comment type="caution">
    <text evidence="12">The sequence shown here is derived from an EMBL/GenBank/DDBJ whole genome shotgun (WGS) entry which is preliminary data.</text>
</comment>
<dbReference type="Proteomes" id="UP001623330">
    <property type="component" value="Unassembled WGS sequence"/>
</dbReference>
<comment type="function">
    <text evidence="11">Involved in protein N-glycosylation. Essential for the second step of the dolichol-linked oligosaccharide pathway. Anchors the catalytic subunit ALG13 to the ER.</text>
</comment>
<gene>
    <name evidence="11" type="primary">ALG14</name>
    <name evidence="12" type="ORF">RNJ44_01375</name>
</gene>
<comment type="similarity">
    <text evidence="3 11">Belongs to the ALG14 family.</text>
</comment>
<dbReference type="GO" id="GO:0016740">
    <property type="term" value="F:transferase activity"/>
    <property type="evidence" value="ECO:0007669"/>
    <property type="project" value="UniProtKB-KW"/>
</dbReference>
<feature type="transmembrane region" description="Helical" evidence="11">
    <location>
        <begin position="6"/>
        <end position="30"/>
    </location>
</feature>
<dbReference type="Gene3D" id="3.40.50.2000">
    <property type="entry name" value="Glycogen Phosphorylase B"/>
    <property type="match status" value="1"/>
</dbReference>
<evidence type="ECO:0000256" key="5">
    <source>
        <dbReference type="ARBA" id="ARBA00017467"/>
    </source>
</evidence>
<proteinExistence type="inferred from homology"/>
<evidence type="ECO:0000256" key="6">
    <source>
        <dbReference type="ARBA" id="ARBA00022692"/>
    </source>
</evidence>
<evidence type="ECO:0000256" key="11">
    <source>
        <dbReference type="RuleBase" id="RU362127"/>
    </source>
</evidence>
<name>A0ABR4NPI4_9SACH</name>
<keyword evidence="9 11" id="KW-0472">Membrane</keyword>
<dbReference type="EMBL" id="JBEVYD010000010">
    <property type="protein sequence ID" value="KAL3230012.1"/>
    <property type="molecule type" value="Genomic_DNA"/>
</dbReference>
<accession>A0ABR4NPI4</accession>
<comment type="subunit">
    <text evidence="4 11">Heterodimer with ALG13 to form a functional enzyme.</text>
</comment>
<dbReference type="Pfam" id="PF08660">
    <property type="entry name" value="Alg14"/>
    <property type="match status" value="1"/>
</dbReference>
<evidence type="ECO:0000256" key="9">
    <source>
        <dbReference type="ARBA" id="ARBA00023136"/>
    </source>
</evidence>
<evidence type="ECO:0000256" key="2">
    <source>
        <dbReference type="ARBA" id="ARBA00004590"/>
    </source>
</evidence>
<evidence type="ECO:0000256" key="4">
    <source>
        <dbReference type="ARBA" id="ARBA00011335"/>
    </source>
</evidence>
<organism evidence="12 13">
    <name type="scientific">Nakaseomyces bracarensis</name>
    <dbReference type="NCBI Taxonomy" id="273131"/>
    <lineage>
        <taxon>Eukaryota</taxon>
        <taxon>Fungi</taxon>
        <taxon>Dikarya</taxon>
        <taxon>Ascomycota</taxon>
        <taxon>Saccharomycotina</taxon>
        <taxon>Saccharomycetes</taxon>
        <taxon>Saccharomycetales</taxon>
        <taxon>Saccharomycetaceae</taxon>
        <taxon>Nakaseomyces</taxon>
    </lineage>
</organism>
<keyword evidence="7 11" id="KW-0256">Endoplasmic reticulum</keyword>
<dbReference type="PANTHER" id="PTHR12154:SF4">
    <property type="entry name" value="UDP-N-ACETYLGLUCOSAMINE TRANSFERASE SUBUNIT ALG14 HOMOLOG"/>
    <property type="match status" value="1"/>
</dbReference>
<evidence type="ECO:0000313" key="13">
    <source>
        <dbReference type="Proteomes" id="UP001623330"/>
    </source>
</evidence>
<evidence type="ECO:0000256" key="7">
    <source>
        <dbReference type="ARBA" id="ARBA00022824"/>
    </source>
</evidence>
<keyword evidence="12" id="KW-0808">Transferase</keyword>
<sequence>MCSTYALVASVVLVVSALYIGRLIAVIPILSFAQANQSKNEVFANNTNKDGIHLFVFLGSGGHTGEMLRLLHNYREFLLNPKNTLYVGYSDNDSLIRFQKFIDKNGLNAKNVHYYPFVKAREVGAGLVSSVFSILKTLLNGFVYVFEIKMRSWSHPHMTLLNGPGTCCIIAFWSKFLEWIFFIPIANNHSNIIYVESLARVASLSLTGKILNILADVFIVQWEELKTKKAPRAEYYGILV</sequence>
<keyword evidence="6 11" id="KW-0812">Transmembrane</keyword>
<dbReference type="PANTHER" id="PTHR12154">
    <property type="entry name" value="GLYCOSYL TRANSFERASE-RELATED"/>
    <property type="match status" value="1"/>
</dbReference>
<evidence type="ECO:0000256" key="8">
    <source>
        <dbReference type="ARBA" id="ARBA00022989"/>
    </source>
</evidence>
<dbReference type="InterPro" id="IPR013969">
    <property type="entry name" value="Oligosacch_biosynth_Alg14"/>
</dbReference>
<reference evidence="12 13" key="1">
    <citation type="submission" date="2024-05" db="EMBL/GenBank/DDBJ databases">
        <title>Long read based assembly of the Candida bracarensis genome reveals expanded adhesin content.</title>
        <authorList>
            <person name="Marcet-Houben M."/>
            <person name="Ksiezopolska E."/>
            <person name="Gabaldon T."/>
        </authorList>
    </citation>
    <scope>NUCLEOTIDE SEQUENCE [LARGE SCALE GENOMIC DNA]</scope>
    <source>
        <strain evidence="12 13">CBM6</strain>
    </source>
</reference>
<keyword evidence="8 11" id="KW-1133">Transmembrane helix</keyword>
<evidence type="ECO:0000313" key="12">
    <source>
        <dbReference type="EMBL" id="KAL3230012.1"/>
    </source>
</evidence>
<comment type="subcellular location">
    <subcellularLocation>
        <location evidence="1 11">Endoplasmic reticulum membrane</location>
        <topology evidence="1 11">Single-pass membrane protein</topology>
    </subcellularLocation>
    <subcellularLocation>
        <location evidence="2">Nucleus membrane</location>
        <topology evidence="2">Single-pass membrane protein</topology>
    </subcellularLocation>
</comment>
<keyword evidence="13" id="KW-1185">Reference proteome</keyword>